<name>I7KME7_9LACO</name>
<dbReference type="eggNOG" id="COG4853">
    <property type="taxonomic scope" value="Bacteria"/>
</dbReference>
<accession>I7KME7</accession>
<dbReference type="AlphaFoldDB" id="I7KME7"/>
<keyword evidence="1" id="KW-0472">Membrane</keyword>
<keyword evidence="1" id="KW-1133">Transmembrane helix</keyword>
<dbReference type="STRING" id="1423790.BN53_08180"/>
<evidence type="ECO:0000259" key="2">
    <source>
        <dbReference type="Pfam" id="PF09648"/>
    </source>
</evidence>
<evidence type="ECO:0000313" key="3">
    <source>
        <dbReference type="EMBL" id="CCI86029.1"/>
    </source>
</evidence>
<feature type="domain" description="Regulatory protein YycH-like" evidence="2">
    <location>
        <begin position="34"/>
        <end position="260"/>
    </location>
</feature>
<proteinExistence type="predicted"/>
<dbReference type="OrthoDB" id="2135943at2"/>
<reference evidence="3 4" key="1">
    <citation type="submission" date="2012-06" db="EMBL/GenBank/DDBJ databases">
        <title>Draft Genome Sequence of Lactobacillus pasteurii CRBIP 24.76T.</title>
        <authorList>
            <person name="Cousin S."/>
            <person name="Bouchier C."/>
            <person name="Loux V."/>
            <person name="Ma L."/>
            <person name="Creno S."/>
            <person name="Bizet C."/>
            <person name="Clermont D."/>
        </authorList>
    </citation>
    <scope>NUCLEOTIDE SEQUENCE [LARGE SCALE GENOMIC DNA]</scope>
    <source>
        <strain evidence="4">CRBIP 24.76T</strain>
    </source>
</reference>
<sequence length="275" mass="31082">MDHRRIEWLFLIIFLLIDIYLGIEILRSPVSLSSIDTTNGSSASIRQEMRADGIDLPSNLSEKTATSYYLAAKNSDYLSDKLSSLTQVNASYSKSQNMITATPRSTVEVKGNKKAILATLKQFKDDERNVPFGKNYSYEESMSSDETYTFVQDSEYGKIYNNSALLTIIVKDHKISSYMISYLGTVKPVRELQSTISPWHAIRSMYTDRELANNSRIIKVKLAYSKLTVVHGSTILLPTWLVWVENKNSKNISLKRVNAFTGQVLATNTTYSINN</sequence>
<dbReference type="RefSeq" id="WP_009560595.1">
    <property type="nucleotide sequence ID" value="NZ_AYZN01000008.1"/>
</dbReference>
<evidence type="ECO:0000313" key="4">
    <source>
        <dbReference type="Proteomes" id="UP000009311"/>
    </source>
</evidence>
<feature type="transmembrane region" description="Helical" evidence="1">
    <location>
        <begin position="6"/>
        <end position="23"/>
    </location>
</feature>
<protein>
    <submittedName>
        <fullName evidence="3">YycH protein</fullName>
    </submittedName>
</protein>
<dbReference type="Pfam" id="PF09648">
    <property type="entry name" value="YycI"/>
    <property type="match status" value="1"/>
</dbReference>
<keyword evidence="4" id="KW-1185">Reference proteome</keyword>
<gene>
    <name evidence="3" type="ORF">BN53_08180</name>
</gene>
<dbReference type="PATRIC" id="fig|1423790.3.peg.1787"/>
<dbReference type="GO" id="GO:0016020">
    <property type="term" value="C:membrane"/>
    <property type="evidence" value="ECO:0007669"/>
    <property type="project" value="InterPro"/>
</dbReference>
<organism evidence="3 4">
    <name type="scientific">Lactobacillus pasteurii DSM 23907 = CRBIP 24.76</name>
    <dbReference type="NCBI Taxonomy" id="1423790"/>
    <lineage>
        <taxon>Bacteria</taxon>
        <taxon>Bacillati</taxon>
        <taxon>Bacillota</taxon>
        <taxon>Bacilli</taxon>
        <taxon>Lactobacillales</taxon>
        <taxon>Lactobacillaceae</taxon>
        <taxon>Lactobacillus</taxon>
    </lineage>
</organism>
<dbReference type="InterPro" id="IPR018604">
    <property type="entry name" value="YycI-like"/>
</dbReference>
<dbReference type="Gene3D" id="2.40.128.690">
    <property type="entry name" value="YycH protein, domain 3-like"/>
    <property type="match status" value="1"/>
</dbReference>
<dbReference type="EMBL" id="CAKD01000029">
    <property type="protein sequence ID" value="CCI86029.1"/>
    <property type="molecule type" value="Genomic_DNA"/>
</dbReference>
<comment type="caution">
    <text evidence="3">The sequence shown here is derived from an EMBL/GenBank/DDBJ whole genome shotgun (WGS) entry which is preliminary data.</text>
</comment>
<dbReference type="Proteomes" id="UP000009311">
    <property type="component" value="Unassembled WGS sequence"/>
</dbReference>
<evidence type="ECO:0000256" key="1">
    <source>
        <dbReference type="SAM" id="Phobius"/>
    </source>
</evidence>
<keyword evidence="1" id="KW-0812">Transmembrane</keyword>